<dbReference type="PANTHER" id="PTHR37162:SF1">
    <property type="entry name" value="BED-TYPE DOMAIN-CONTAINING PROTEIN"/>
    <property type="match status" value="1"/>
</dbReference>
<feature type="region of interest" description="Disordered" evidence="1">
    <location>
        <begin position="1"/>
        <end position="20"/>
    </location>
</feature>
<protein>
    <recommendedName>
        <fullName evidence="4">DUF4371 domain-containing protein</fullName>
    </recommendedName>
</protein>
<name>A0A5N3ZY37_PHOPY</name>
<dbReference type="EMBL" id="VVIM01002129">
    <property type="protein sequence ID" value="KAB0789969.1"/>
    <property type="molecule type" value="Genomic_DNA"/>
</dbReference>
<dbReference type="InterPro" id="IPR012337">
    <property type="entry name" value="RNaseH-like_sf"/>
</dbReference>
<dbReference type="PANTHER" id="PTHR37162">
    <property type="entry name" value="HAT FAMILY DIMERISATION DOMAINCONTAINING PROTEIN-RELATED"/>
    <property type="match status" value="1"/>
</dbReference>
<dbReference type="Proteomes" id="UP000327044">
    <property type="component" value="Unassembled WGS sequence"/>
</dbReference>
<comment type="caution">
    <text evidence="2">The sequence shown here is derived from an EMBL/GenBank/DDBJ whole genome shotgun (WGS) entry which is preliminary data.</text>
</comment>
<keyword evidence="3" id="KW-1185">Reference proteome</keyword>
<reference evidence="2 3" key="1">
    <citation type="journal article" date="2018" name="Elife">
        <title>Firefly genomes illuminate parallel origins of bioluminescence in beetles.</title>
        <authorList>
            <person name="Fallon T.R."/>
            <person name="Lower S.E."/>
            <person name="Chang C.H."/>
            <person name="Bessho-Uehara M."/>
            <person name="Martin G.J."/>
            <person name="Bewick A.J."/>
            <person name="Behringer M."/>
            <person name="Debat H.J."/>
            <person name="Wong I."/>
            <person name="Day J.C."/>
            <person name="Suvorov A."/>
            <person name="Silva C.J."/>
            <person name="Stanger-Hall K.F."/>
            <person name="Hall D.W."/>
            <person name="Schmitz R.J."/>
            <person name="Nelson D.R."/>
            <person name="Lewis S.M."/>
            <person name="Shigenobu S."/>
            <person name="Bybee S.M."/>
            <person name="Larracuente A.M."/>
            <person name="Oba Y."/>
            <person name="Weng J.K."/>
        </authorList>
    </citation>
    <scope>NUCLEOTIDE SEQUENCE [LARGE SCALE GENOMIC DNA]</scope>
    <source>
        <strain evidence="2">1611_PpyrPB1</strain>
        <tissue evidence="2">Whole body</tissue>
    </source>
</reference>
<evidence type="ECO:0000256" key="1">
    <source>
        <dbReference type="SAM" id="MobiDB-lite"/>
    </source>
</evidence>
<accession>A0A5N3ZY37</accession>
<dbReference type="AlphaFoldDB" id="A0A5N3ZY37"/>
<evidence type="ECO:0008006" key="4">
    <source>
        <dbReference type="Google" id="ProtNLM"/>
    </source>
</evidence>
<evidence type="ECO:0000313" key="3">
    <source>
        <dbReference type="Proteomes" id="UP000327044"/>
    </source>
</evidence>
<dbReference type="SUPFAM" id="SSF53098">
    <property type="entry name" value="Ribonuclease H-like"/>
    <property type="match status" value="1"/>
</dbReference>
<gene>
    <name evidence="2" type="ORF">PPYR_15745</name>
</gene>
<evidence type="ECO:0000313" key="2">
    <source>
        <dbReference type="EMBL" id="KAB0789969.1"/>
    </source>
</evidence>
<dbReference type="InParanoid" id="A0A5N3ZY37"/>
<feature type="non-terminal residue" evidence="2">
    <location>
        <position position="1"/>
    </location>
</feature>
<proteinExistence type="predicted"/>
<organism evidence="2 3">
    <name type="scientific">Photinus pyralis</name>
    <name type="common">Common eastern firefly</name>
    <name type="synonym">Lampyris pyralis</name>
    <dbReference type="NCBI Taxonomy" id="7054"/>
    <lineage>
        <taxon>Eukaryota</taxon>
        <taxon>Metazoa</taxon>
        <taxon>Ecdysozoa</taxon>
        <taxon>Arthropoda</taxon>
        <taxon>Hexapoda</taxon>
        <taxon>Insecta</taxon>
        <taxon>Pterygota</taxon>
        <taxon>Neoptera</taxon>
        <taxon>Endopterygota</taxon>
        <taxon>Coleoptera</taxon>
        <taxon>Polyphaga</taxon>
        <taxon>Elateriformia</taxon>
        <taxon>Elateroidea</taxon>
        <taxon>Lampyridae</taxon>
        <taxon>Lampyrinae</taxon>
        <taxon>Photinus</taxon>
    </lineage>
</organism>
<sequence length="346" mass="39321">SDSENEYISDSAPSSSKPKKRKYNQLYTKKWEAEFNWIIEAKKSSCAHCKICDKTINISSGKLQLVRHQDSESHRKKSKQAVNQPTLKSFVNKGPSIETATKKADMYISAFVAEHNLPFRIAEHLPLLLRSICSDSEIAKNIKCGRTKTTAVVKNVIGQASAQKLYDILKKVKFSIIIDESTDLSCSKHLVMVARYFYENRASRAEDIYREIVRFFQEKNIPHLENLIGFACDGANVMVGAHHSVMSKLKRDIPHIFLFKCICHSFALCASNACLKLPRAVEDCVRNIYNYVANSPKRIEALKEFQNFTQTKIHKILHPSQTRWLSLEQYNALKLFGAAFACGLPI</sequence>